<reference evidence="3" key="1">
    <citation type="submission" date="2019-03" db="EMBL/GenBank/DDBJ databases">
        <title>WGS assembly of Setaria viridis.</title>
        <authorList>
            <person name="Huang P."/>
            <person name="Jenkins J."/>
            <person name="Grimwood J."/>
            <person name="Barry K."/>
            <person name="Healey A."/>
            <person name="Mamidi S."/>
            <person name="Sreedasyam A."/>
            <person name="Shu S."/>
            <person name="Feldman M."/>
            <person name="Wu J."/>
            <person name="Yu Y."/>
            <person name="Chen C."/>
            <person name="Johnson J."/>
            <person name="Rokhsar D."/>
            <person name="Baxter I."/>
            <person name="Schmutz J."/>
            <person name="Brutnell T."/>
            <person name="Kellogg E."/>
        </authorList>
    </citation>
    <scope>NUCLEOTIDE SEQUENCE [LARGE SCALE GENOMIC DNA]</scope>
</reference>
<dbReference type="Gramene" id="TKW23469">
    <property type="protein sequence ID" value="TKW23469"/>
    <property type="gene ID" value="SEVIR_4G293501v2"/>
</dbReference>
<dbReference type="Gene3D" id="3.40.50.150">
    <property type="entry name" value="Vaccinia Virus protein VP39"/>
    <property type="match status" value="1"/>
</dbReference>
<feature type="domain" description="MPBQ/MBSQ family SAM-binding methyltransferase profile" evidence="2">
    <location>
        <begin position="1"/>
        <end position="73"/>
    </location>
</feature>
<comment type="caution">
    <text evidence="1">Lacks conserved residue(s) required for the propagation of feature annotation.</text>
</comment>
<dbReference type="GO" id="GO:0051741">
    <property type="term" value="F:2-methyl-6-phytyl-1,4-benzoquinone methyltransferase activity"/>
    <property type="evidence" value="ECO:0007669"/>
    <property type="project" value="InterPro"/>
</dbReference>
<evidence type="ECO:0000313" key="3">
    <source>
        <dbReference type="EMBL" id="TKW23469.1"/>
    </source>
</evidence>
<dbReference type="Proteomes" id="UP000298652">
    <property type="component" value="Chromosome 4"/>
</dbReference>
<dbReference type="AlphaFoldDB" id="A0A4U6V903"/>
<organism evidence="3 4">
    <name type="scientific">Setaria viridis</name>
    <name type="common">Green bristlegrass</name>
    <name type="synonym">Setaria italica subsp. viridis</name>
    <dbReference type="NCBI Taxonomy" id="4556"/>
    <lineage>
        <taxon>Eukaryota</taxon>
        <taxon>Viridiplantae</taxon>
        <taxon>Streptophyta</taxon>
        <taxon>Embryophyta</taxon>
        <taxon>Tracheophyta</taxon>
        <taxon>Spermatophyta</taxon>
        <taxon>Magnoliopsida</taxon>
        <taxon>Liliopsida</taxon>
        <taxon>Poales</taxon>
        <taxon>Poaceae</taxon>
        <taxon>PACMAD clade</taxon>
        <taxon>Panicoideae</taxon>
        <taxon>Panicodae</taxon>
        <taxon>Paniceae</taxon>
        <taxon>Cenchrinae</taxon>
        <taxon>Setaria</taxon>
    </lineage>
</organism>
<proteinExistence type="inferred from homology"/>
<sequence length="115" mass="13361">MEGDAEDLPIPTDTFDRHIFASSIEYWAELRRGIKEAYRVLRFGGLACEIGPMYPTFWLSCCFVDMWLLFPKEGTSSGSRRLGSRMSLCQAEKNWIKVVPWLPKAWPHYGMLCHR</sequence>
<dbReference type="GO" id="GO:0032259">
    <property type="term" value="P:methylation"/>
    <property type="evidence" value="ECO:0007669"/>
    <property type="project" value="UniProtKB-UniRule"/>
</dbReference>
<evidence type="ECO:0000259" key="2">
    <source>
        <dbReference type="PROSITE" id="PS51734"/>
    </source>
</evidence>
<name>A0A4U6V903_SETVI</name>
<dbReference type="InterPro" id="IPR044649">
    <property type="entry name" value="MPBQ/MSBQ_MT"/>
</dbReference>
<dbReference type="InterPro" id="IPR013216">
    <property type="entry name" value="Methyltransf_11"/>
</dbReference>
<keyword evidence="1" id="KW-0489">Methyltransferase</keyword>
<evidence type="ECO:0000256" key="1">
    <source>
        <dbReference type="PROSITE-ProRule" id="PRU01069"/>
    </source>
</evidence>
<keyword evidence="1" id="KW-0949">S-adenosyl-L-methionine</keyword>
<dbReference type="PANTHER" id="PTHR44516">
    <property type="entry name" value="2-METHYL-6-PHYTYL-1,4-HYDROQUINONE METHYLTRANSFERASE, CHLOROPLASTIC"/>
    <property type="match status" value="1"/>
</dbReference>
<keyword evidence="4" id="KW-1185">Reference proteome</keyword>
<feature type="region of interest" description="SAM motif III" evidence="1">
    <location>
        <begin position="39"/>
        <end position="52"/>
    </location>
</feature>
<dbReference type="PANTHER" id="PTHR44516:SF11">
    <property type="entry name" value="2-METHYL-6-PHYTYL-1,4-HYDROQUINONE METHYLTRANSFERASE 2, CHLOROPLASTIC"/>
    <property type="match status" value="1"/>
</dbReference>
<keyword evidence="1" id="KW-0808">Transferase</keyword>
<comment type="similarity">
    <text evidence="1">Belongs to the class I-like SAM-binding methyltransferase superfamily. MPBQ/MBSQ MT family.</text>
</comment>
<gene>
    <name evidence="3" type="ORF">SEVIR_4G293501v2</name>
</gene>
<dbReference type="InterPro" id="IPR029063">
    <property type="entry name" value="SAM-dependent_MTases_sf"/>
</dbReference>
<dbReference type="SUPFAM" id="SSF53335">
    <property type="entry name" value="S-adenosyl-L-methionine-dependent methyltransferases"/>
    <property type="match status" value="1"/>
</dbReference>
<accession>A0A4U6V903</accession>
<evidence type="ECO:0000313" key="4">
    <source>
        <dbReference type="Proteomes" id="UP000298652"/>
    </source>
</evidence>
<dbReference type="EMBL" id="CM016555">
    <property type="protein sequence ID" value="TKW23469.1"/>
    <property type="molecule type" value="Genomic_DNA"/>
</dbReference>
<dbReference type="Pfam" id="PF08241">
    <property type="entry name" value="Methyltransf_11"/>
    <property type="match status" value="1"/>
</dbReference>
<dbReference type="InterPro" id="IPR031164">
    <property type="entry name" value="SAM_MPBQ_MSBQ_MT"/>
</dbReference>
<protein>
    <recommendedName>
        <fullName evidence="2">MPBQ/MBSQ family SAM-binding methyltransferase profile domain-containing protein</fullName>
    </recommendedName>
</protein>
<dbReference type="PROSITE" id="PS51734">
    <property type="entry name" value="SAM_MPBQ_MSBQ_MT"/>
    <property type="match status" value="1"/>
</dbReference>